<keyword evidence="1" id="KW-0175">Coiled coil</keyword>
<evidence type="ECO:0000256" key="2">
    <source>
        <dbReference type="SAM" id="SignalP"/>
    </source>
</evidence>
<evidence type="ECO:0000256" key="1">
    <source>
        <dbReference type="SAM" id="Coils"/>
    </source>
</evidence>
<evidence type="ECO:0000313" key="4">
    <source>
        <dbReference type="Proteomes" id="UP001202328"/>
    </source>
</evidence>
<evidence type="ECO:0008006" key="5">
    <source>
        <dbReference type="Google" id="ProtNLM"/>
    </source>
</evidence>
<sequence>MKAESEQREGGSELRREKRNKIIGFLLRLLVLIVLSRVSNPTADANHQRTVEDAPVQAWLTVIFLPFKSKFLNGKKNLEKMRKKLNAIQMKKDKEKTESEEEEVSSGNRPYRAVFCGLSALVSKMNELELKLNEEQMEVLMESPFRDLFVMFLDNNYGRFHWSKTDESFTKLLRCFKGATKHEIKFEFVQKGEKYIITSPPQELGLILGMPCIEGRKRETKKAMYGGCFRESEFYRRNFGEAKSATKELIQKAIFRLLKANVANEMEPSIRRRDNEDLAMLIGLYMCNTLFFTTKDAITIKEKYLGLVDNFNKCKTLSWAHLIHAHLAKRINKSFNNPQNITGCVVYLPVSYKQTLYAYFIKYSLN</sequence>
<evidence type="ECO:0000313" key="3">
    <source>
        <dbReference type="EMBL" id="KAI3945814.1"/>
    </source>
</evidence>
<dbReference type="AlphaFoldDB" id="A0AAD4TAD8"/>
<name>A0AAD4TAD8_9MAGN</name>
<dbReference type="EMBL" id="JAJJMB010003726">
    <property type="protein sequence ID" value="KAI3945814.1"/>
    <property type="molecule type" value="Genomic_DNA"/>
</dbReference>
<keyword evidence="4" id="KW-1185">Reference proteome</keyword>
<dbReference type="Proteomes" id="UP001202328">
    <property type="component" value="Unassembled WGS sequence"/>
</dbReference>
<proteinExistence type="predicted"/>
<feature type="coiled-coil region" evidence="1">
    <location>
        <begin position="78"/>
        <end position="138"/>
    </location>
</feature>
<accession>A0AAD4TAD8</accession>
<feature type="signal peptide" evidence="2">
    <location>
        <begin position="1"/>
        <end position="36"/>
    </location>
</feature>
<organism evidence="3 4">
    <name type="scientific">Papaver atlanticum</name>
    <dbReference type="NCBI Taxonomy" id="357466"/>
    <lineage>
        <taxon>Eukaryota</taxon>
        <taxon>Viridiplantae</taxon>
        <taxon>Streptophyta</taxon>
        <taxon>Embryophyta</taxon>
        <taxon>Tracheophyta</taxon>
        <taxon>Spermatophyta</taxon>
        <taxon>Magnoliopsida</taxon>
        <taxon>Ranunculales</taxon>
        <taxon>Papaveraceae</taxon>
        <taxon>Papaveroideae</taxon>
        <taxon>Papaver</taxon>
    </lineage>
</organism>
<comment type="caution">
    <text evidence="3">The sequence shown here is derived from an EMBL/GenBank/DDBJ whole genome shotgun (WGS) entry which is preliminary data.</text>
</comment>
<protein>
    <recommendedName>
        <fullName evidence="5">DUF1985 domain-containing protein</fullName>
    </recommendedName>
</protein>
<feature type="chain" id="PRO_5042179906" description="DUF1985 domain-containing protein" evidence="2">
    <location>
        <begin position="37"/>
        <end position="366"/>
    </location>
</feature>
<gene>
    <name evidence="3" type="ORF">MKW98_023088</name>
</gene>
<reference evidence="3" key="1">
    <citation type="submission" date="2022-04" db="EMBL/GenBank/DDBJ databases">
        <title>A functionally conserved STORR gene fusion in Papaver species that diverged 16.8 million years ago.</title>
        <authorList>
            <person name="Catania T."/>
        </authorList>
    </citation>
    <scope>NUCLEOTIDE SEQUENCE</scope>
    <source>
        <strain evidence="3">S-188037</strain>
    </source>
</reference>
<keyword evidence="2" id="KW-0732">Signal</keyword>